<dbReference type="OrthoDB" id="10253115at2759"/>
<dbReference type="InterPro" id="IPR045851">
    <property type="entry name" value="AMP-bd_C_sf"/>
</dbReference>
<organism evidence="1 2">
    <name type="scientific">Adiantum capillus-veneris</name>
    <name type="common">Maidenhair fern</name>
    <dbReference type="NCBI Taxonomy" id="13818"/>
    <lineage>
        <taxon>Eukaryota</taxon>
        <taxon>Viridiplantae</taxon>
        <taxon>Streptophyta</taxon>
        <taxon>Embryophyta</taxon>
        <taxon>Tracheophyta</taxon>
        <taxon>Polypodiopsida</taxon>
        <taxon>Polypodiidae</taxon>
        <taxon>Polypodiales</taxon>
        <taxon>Pteridineae</taxon>
        <taxon>Pteridaceae</taxon>
        <taxon>Vittarioideae</taxon>
        <taxon>Adiantum</taxon>
    </lineage>
</organism>
<protein>
    <submittedName>
        <fullName evidence="1">Uncharacterized protein</fullName>
    </submittedName>
</protein>
<reference evidence="1" key="1">
    <citation type="submission" date="2021-01" db="EMBL/GenBank/DDBJ databases">
        <title>Adiantum capillus-veneris genome.</title>
        <authorList>
            <person name="Fang Y."/>
            <person name="Liao Q."/>
        </authorList>
    </citation>
    <scope>NUCLEOTIDE SEQUENCE</scope>
    <source>
        <strain evidence="1">H3</strain>
        <tissue evidence="1">Leaf</tissue>
    </source>
</reference>
<dbReference type="Proteomes" id="UP000886520">
    <property type="component" value="Chromosome 2"/>
</dbReference>
<dbReference type="AlphaFoldDB" id="A0A9D4V9V4"/>
<evidence type="ECO:0000313" key="2">
    <source>
        <dbReference type="Proteomes" id="UP000886520"/>
    </source>
</evidence>
<dbReference type="PANTHER" id="PTHR44378:SF1">
    <property type="entry name" value="ACYL-ACTIVATING ENZYME 18, PEROXISOMAL-RELATED"/>
    <property type="match status" value="1"/>
</dbReference>
<keyword evidence="2" id="KW-1185">Reference proteome</keyword>
<gene>
    <name evidence="1" type="ORF">GOP47_0001604</name>
</gene>
<name>A0A9D4V9V4_ADICA</name>
<evidence type="ECO:0000313" key="1">
    <source>
        <dbReference type="EMBL" id="KAI5081861.1"/>
    </source>
</evidence>
<dbReference type="Gene3D" id="3.30.300.30">
    <property type="match status" value="1"/>
</dbReference>
<comment type="caution">
    <text evidence="1">The sequence shown here is derived from an EMBL/GenBank/DDBJ whole genome shotgun (WGS) entry which is preliminary data.</text>
</comment>
<dbReference type="SUPFAM" id="SSF56801">
    <property type="entry name" value="Acetyl-CoA synthetase-like"/>
    <property type="match status" value="1"/>
</dbReference>
<accession>A0A9D4V9V4</accession>
<proteinExistence type="predicted"/>
<dbReference type="EMBL" id="JABFUD020000003">
    <property type="protein sequence ID" value="KAI5081861.1"/>
    <property type="molecule type" value="Genomic_DNA"/>
</dbReference>
<sequence>MLMPMLGSSESLLNADNKKIYYEGMPMHKGARLRRHGDMFERTAGGFYKSHGRIDDTMNLGGIKTSSVEIERVCNKASEHIIETAAVAVPPDGGGPDQLVVFVVLSDSAGPQLTVEYLKMAFTQALQTGLNPYFKVGLVMVVAEFPRTATNKVLRRVLKSQAMNAQKLRSKL</sequence>
<dbReference type="PANTHER" id="PTHR44378">
    <property type="entry name" value="ACYL-ACTIVATING ENZYME 17, PEROXISOMAL-RELATED"/>
    <property type="match status" value="1"/>
</dbReference>